<gene>
    <name evidence="2" type="ORF">MBM_03957</name>
</gene>
<dbReference type="InParanoid" id="K1WKL5"/>
<sequence length="615" mass="70408">MPSFFAFQQGTESRAPASESSPLLGRFRAVPDAQRQARRSSSHGLLGNFTGRNFGGRYSLVFGNADSDDSDEGSLLGGEDMGALKRWARTQRDLWLEPKQAVVAKVVDKWWTRWTVLAILPAALAVAWCALPFPKYDLPDDDEADYLRLFTNKTPGHGEARVEINFWFFLFVYYGFYNVTALMWITKVFNIYSLNWWPESLGFPFTVSVIAAISIAAPIPVYYFPQLRQFTLHNTAWICWTFFTMAMPLILACGILVNHERHLGLRKSLSDTQRLFTSSWWTGDTDTLSGRDRSRRPPVLHSTFDPDAPLDVALASENTRERDRNLALRRRWLPASFMRFIWFCTALYIAMMAYVLGEAYAEIYLRTLPHDTFQTIVYVYTWVLTVHLLDALTGWILGGDEGERVGSYPLGWIFKLYFLLTYQSYVRALYARLRSPQQFILLQVLSSSFLIILAPLTISKPFHYVLTILSINGQTLRAYQKFCARNIFLRSAAENVSMLAFLGSILVLHYGTNKDVYPYFAFDRKSPGDVDENPIGNGEAYDFGLTFYASIVTWACEIVAAWIVRRILWYGWKVDITGEAKQDLGMWPELLPTGVVVMVHVLQNMLFSIVRLKFH</sequence>
<dbReference type="Proteomes" id="UP000006753">
    <property type="component" value="Unassembled WGS sequence"/>
</dbReference>
<dbReference type="OMA" id="WWSRYGL"/>
<proteinExistence type="predicted"/>
<keyword evidence="1" id="KW-1133">Transmembrane helix</keyword>
<dbReference type="EMBL" id="JH921434">
    <property type="protein sequence ID" value="EKD18185.1"/>
    <property type="molecule type" value="Genomic_DNA"/>
</dbReference>
<feature type="transmembrane region" description="Helical" evidence="1">
    <location>
        <begin position="377"/>
        <end position="397"/>
    </location>
</feature>
<keyword evidence="1" id="KW-0472">Membrane</keyword>
<feature type="transmembrane region" description="Helical" evidence="1">
    <location>
        <begin position="487"/>
        <end position="510"/>
    </location>
</feature>
<feature type="transmembrane region" description="Helical" evidence="1">
    <location>
        <begin position="166"/>
        <end position="189"/>
    </location>
</feature>
<evidence type="ECO:0000313" key="3">
    <source>
        <dbReference type="Proteomes" id="UP000006753"/>
    </source>
</evidence>
<keyword evidence="3" id="KW-1185">Reference proteome</keyword>
<feature type="transmembrane region" description="Helical" evidence="1">
    <location>
        <begin position="438"/>
        <end position="458"/>
    </location>
</feature>
<evidence type="ECO:0000313" key="2">
    <source>
        <dbReference type="EMBL" id="EKD18185.1"/>
    </source>
</evidence>
<feature type="transmembrane region" description="Helical" evidence="1">
    <location>
        <begin position="545"/>
        <end position="564"/>
    </location>
</feature>
<dbReference type="GeneID" id="18759892"/>
<keyword evidence="1" id="KW-0812">Transmembrane</keyword>
<dbReference type="PANTHER" id="PTHR40467:SF1">
    <property type="match status" value="1"/>
</dbReference>
<protein>
    <submittedName>
        <fullName evidence="2">Conserved fungal protein</fullName>
    </submittedName>
</protein>
<dbReference type="OrthoDB" id="5541877at2759"/>
<feature type="transmembrane region" description="Helical" evidence="1">
    <location>
        <begin position="114"/>
        <end position="133"/>
    </location>
</feature>
<feature type="transmembrane region" description="Helical" evidence="1">
    <location>
        <begin position="590"/>
        <end position="610"/>
    </location>
</feature>
<feature type="transmembrane region" description="Helical" evidence="1">
    <location>
        <begin position="201"/>
        <end position="223"/>
    </location>
</feature>
<reference evidence="2 3" key="1">
    <citation type="journal article" date="2012" name="BMC Genomics">
        <title>Sequencing the genome of Marssonina brunnea reveals fungus-poplar co-evolution.</title>
        <authorList>
            <person name="Zhu S."/>
            <person name="Cao Y.-Z."/>
            <person name="Jiang C."/>
            <person name="Tan B.-Y."/>
            <person name="Wang Z."/>
            <person name="Feng S."/>
            <person name="Zhang L."/>
            <person name="Su X.-H."/>
            <person name="Brejova B."/>
            <person name="Vinar T."/>
            <person name="Xu M."/>
            <person name="Wang M.-X."/>
            <person name="Zhang S.-G."/>
            <person name="Huang M.-R."/>
            <person name="Wu R."/>
            <person name="Zhou Y."/>
        </authorList>
    </citation>
    <scope>NUCLEOTIDE SEQUENCE [LARGE SCALE GENOMIC DNA]</scope>
    <source>
        <strain evidence="2 3">MB_m1</strain>
    </source>
</reference>
<dbReference type="AlphaFoldDB" id="K1WKL5"/>
<dbReference type="PANTHER" id="PTHR40467">
    <property type="match status" value="1"/>
</dbReference>
<dbReference type="HOGENOM" id="CLU_012743_0_0_1"/>
<organism evidence="2 3">
    <name type="scientific">Marssonina brunnea f. sp. multigermtubi (strain MB_m1)</name>
    <name type="common">Marssonina leaf spot fungus</name>
    <dbReference type="NCBI Taxonomy" id="1072389"/>
    <lineage>
        <taxon>Eukaryota</taxon>
        <taxon>Fungi</taxon>
        <taxon>Dikarya</taxon>
        <taxon>Ascomycota</taxon>
        <taxon>Pezizomycotina</taxon>
        <taxon>Leotiomycetes</taxon>
        <taxon>Helotiales</taxon>
        <taxon>Drepanopezizaceae</taxon>
        <taxon>Drepanopeziza</taxon>
    </lineage>
</organism>
<dbReference type="InterPro" id="IPR039966">
    <property type="entry name" value="C553.12c"/>
</dbReference>
<dbReference type="RefSeq" id="XP_007291846.1">
    <property type="nucleotide sequence ID" value="XM_007291784.1"/>
</dbReference>
<feature type="transmembrane region" description="Helical" evidence="1">
    <location>
        <begin position="235"/>
        <end position="257"/>
    </location>
</feature>
<feature type="transmembrane region" description="Helical" evidence="1">
    <location>
        <begin position="337"/>
        <end position="357"/>
    </location>
</feature>
<accession>K1WKL5</accession>
<name>K1WKL5_MARBU</name>
<dbReference type="eggNOG" id="ENOG502QV47">
    <property type="taxonomic scope" value="Eukaryota"/>
</dbReference>
<dbReference type="KEGG" id="mbe:MBM_03957"/>
<feature type="transmembrane region" description="Helical" evidence="1">
    <location>
        <begin position="409"/>
        <end position="426"/>
    </location>
</feature>
<evidence type="ECO:0000256" key="1">
    <source>
        <dbReference type="SAM" id="Phobius"/>
    </source>
</evidence>